<dbReference type="InterPro" id="IPR000524">
    <property type="entry name" value="Tscrpt_reg_HTH_GntR"/>
</dbReference>
<accession>A0ABS1TTT7</accession>
<organism evidence="5 6">
    <name type="scientific">Neobacillus paridis</name>
    <dbReference type="NCBI Taxonomy" id="2803862"/>
    <lineage>
        <taxon>Bacteria</taxon>
        <taxon>Bacillati</taxon>
        <taxon>Bacillota</taxon>
        <taxon>Bacilli</taxon>
        <taxon>Bacillales</taxon>
        <taxon>Bacillaceae</taxon>
        <taxon>Neobacillus</taxon>
    </lineage>
</organism>
<dbReference type="SMART" id="SM00866">
    <property type="entry name" value="UTRA"/>
    <property type="match status" value="1"/>
</dbReference>
<dbReference type="PANTHER" id="PTHR44846:SF1">
    <property type="entry name" value="MANNOSYL-D-GLYCERATE TRANSPORT_METABOLISM SYSTEM REPRESSOR MNGR-RELATED"/>
    <property type="match status" value="1"/>
</dbReference>
<reference evidence="5 6" key="1">
    <citation type="submission" date="2021-01" db="EMBL/GenBank/DDBJ databases">
        <title>Genome public.</title>
        <authorList>
            <person name="Liu C."/>
            <person name="Sun Q."/>
        </authorList>
    </citation>
    <scope>NUCLEOTIDE SEQUENCE [LARGE SCALE GENOMIC DNA]</scope>
    <source>
        <strain evidence="5 6">YIM B02564</strain>
    </source>
</reference>
<dbReference type="Pfam" id="PF00392">
    <property type="entry name" value="GntR"/>
    <property type="match status" value="1"/>
</dbReference>
<keyword evidence="2" id="KW-0238">DNA-binding</keyword>
<dbReference type="InterPro" id="IPR028978">
    <property type="entry name" value="Chorismate_lyase_/UTRA_dom_sf"/>
</dbReference>
<dbReference type="PANTHER" id="PTHR44846">
    <property type="entry name" value="MANNOSYL-D-GLYCERATE TRANSPORT/METABOLISM SYSTEM REPRESSOR MNGR-RELATED"/>
    <property type="match status" value="1"/>
</dbReference>
<keyword evidence="1" id="KW-0805">Transcription regulation</keyword>
<dbReference type="SMART" id="SM00345">
    <property type="entry name" value="HTH_GNTR"/>
    <property type="match status" value="1"/>
</dbReference>
<keyword evidence="3" id="KW-0804">Transcription</keyword>
<dbReference type="InterPro" id="IPR036388">
    <property type="entry name" value="WH-like_DNA-bd_sf"/>
</dbReference>
<keyword evidence="6" id="KW-1185">Reference proteome</keyword>
<dbReference type="InterPro" id="IPR036390">
    <property type="entry name" value="WH_DNA-bd_sf"/>
</dbReference>
<sequence>MLNADHQEPLYIQLKKAIQAAILNDQFQQGEKIPTEVELSERYDVSRITVRKAVEELVKEGYLVKRQGKGTFVSLRKIDRKIEFDHVMGFTAACQANGLSSHSVVTKKELIKPDAALRQLLQLAKDEKVLYIQRKRYAGDAPLMLENNYYPGTRFRFLLEEALEGSLYDLLREKYGISPEQSGKTTLEIVLADEEKAQLLETSIGKPLFLMKTVIFDQNNDPVHVGKQYIIGDRYQFTL</sequence>
<gene>
    <name evidence="5" type="ORF">JK635_21270</name>
</gene>
<evidence type="ECO:0000256" key="3">
    <source>
        <dbReference type="ARBA" id="ARBA00023163"/>
    </source>
</evidence>
<dbReference type="Proteomes" id="UP000623967">
    <property type="component" value="Unassembled WGS sequence"/>
</dbReference>
<evidence type="ECO:0000256" key="1">
    <source>
        <dbReference type="ARBA" id="ARBA00023015"/>
    </source>
</evidence>
<dbReference type="PRINTS" id="PR00035">
    <property type="entry name" value="HTHGNTR"/>
</dbReference>
<dbReference type="InterPro" id="IPR011663">
    <property type="entry name" value="UTRA"/>
</dbReference>
<dbReference type="Pfam" id="PF07702">
    <property type="entry name" value="UTRA"/>
    <property type="match status" value="1"/>
</dbReference>
<dbReference type="InterPro" id="IPR050679">
    <property type="entry name" value="Bact_HTH_transcr_reg"/>
</dbReference>
<evidence type="ECO:0000313" key="6">
    <source>
        <dbReference type="Proteomes" id="UP000623967"/>
    </source>
</evidence>
<protein>
    <submittedName>
        <fullName evidence="5">GntR family transcriptional regulator</fullName>
    </submittedName>
</protein>
<name>A0ABS1TTT7_9BACI</name>
<proteinExistence type="predicted"/>
<dbReference type="SUPFAM" id="SSF64288">
    <property type="entry name" value="Chorismate lyase-like"/>
    <property type="match status" value="1"/>
</dbReference>
<dbReference type="Gene3D" id="3.40.1410.10">
    <property type="entry name" value="Chorismate lyase-like"/>
    <property type="match status" value="1"/>
</dbReference>
<dbReference type="Gene3D" id="1.10.10.10">
    <property type="entry name" value="Winged helix-like DNA-binding domain superfamily/Winged helix DNA-binding domain"/>
    <property type="match status" value="1"/>
</dbReference>
<dbReference type="PROSITE" id="PS50949">
    <property type="entry name" value="HTH_GNTR"/>
    <property type="match status" value="1"/>
</dbReference>
<comment type="caution">
    <text evidence="5">The sequence shown here is derived from an EMBL/GenBank/DDBJ whole genome shotgun (WGS) entry which is preliminary data.</text>
</comment>
<feature type="domain" description="HTH gntR-type" evidence="4">
    <location>
        <begin position="8"/>
        <end position="76"/>
    </location>
</feature>
<dbReference type="RefSeq" id="WP_202655931.1">
    <property type="nucleotide sequence ID" value="NZ_JAESWB010000362.1"/>
</dbReference>
<evidence type="ECO:0000313" key="5">
    <source>
        <dbReference type="EMBL" id="MBL4954692.1"/>
    </source>
</evidence>
<evidence type="ECO:0000259" key="4">
    <source>
        <dbReference type="PROSITE" id="PS50949"/>
    </source>
</evidence>
<dbReference type="SUPFAM" id="SSF46785">
    <property type="entry name" value="Winged helix' DNA-binding domain"/>
    <property type="match status" value="1"/>
</dbReference>
<dbReference type="EMBL" id="JAESWB010000362">
    <property type="protein sequence ID" value="MBL4954692.1"/>
    <property type="molecule type" value="Genomic_DNA"/>
</dbReference>
<dbReference type="CDD" id="cd07377">
    <property type="entry name" value="WHTH_GntR"/>
    <property type="match status" value="1"/>
</dbReference>
<evidence type="ECO:0000256" key="2">
    <source>
        <dbReference type="ARBA" id="ARBA00023125"/>
    </source>
</evidence>